<dbReference type="NCBIfam" id="TIGR01141">
    <property type="entry name" value="hisC"/>
    <property type="match status" value="1"/>
</dbReference>
<evidence type="ECO:0000259" key="7">
    <source>
        <dbReference type="Pfam" id="PF00155"/>
    </source>
</evidence>
<feature type="modified residue" description="N6-(pyridoxal phosphate)lysine" evidence="6">
    <location>
        <position position="237"/>
    </location>
</feature>
<dbReference type="SUPFAM" id="SSF53383">
    <property type="entry name" value="PLP-dependent transferases"/>
    <property type="match status" value="1"/>
</dbReference>
<keyword evidence="3 6" id="KW-0032">Aminotransferase</keyword>
<dbReference type="PANTHER" id="PTHR43643">
    <property type="entry name" value="HISTIDINOL-PHOSPHATE AMINOTRANSFERASE 2"/>
    <property type="match status" value="1"/>
</dbReference>
<dbReference type="InterPro" id="IPR004839">
    <property type="entry name" value="Aminotransferase_I/II_large"/>
</dbReference>
<evidence type="ECO:0000256" key="5">
    <source>
        <dbReference type="ARBA" id="ARBA00022898"/>
    </source>
</evidence>
<dbReference type="InterPro" id="IPR015424">
    <property type="entry name" value="PyrdxlP-dep_Trfase"/>
</dbReference>
<dbReference type="Pfam" id="PF00155">
    <property type="entry name" value="Aminotran_1_2"/>
    <property type="match status" value="1"/>
</dbReference>
<sequence length="377" mass="39269">MTEPALPRTRPDLDALPPYVPGRTVPGAVKLASNETTAGPLPSVARAIADAAATANRYPDSGAAALTARLAARAGVLPENVAVGCGSVSLCQQLVQATCDPGDEVVFAWRSFEAYPIVTQVALASPVPVPLDADDAHDLDAMAAAVTDRTRVVFVCNPNNPTGTFVGAQAIEEFLAKIPPHVVVALDEAYIEYARPGDGRTDLPRAADPALPDAAVPDSLAIARRHPNVIVLRTFSKAYGLAGVRVGYGIGHTSLIGALRKVFVPFSVSTLAQAAAVACLDAEEELLERTEAVVAERARMAAALTDAGYRVAPSAANFLWLPLGARSAEYADRSADAQVIIRPYGDDGVRITVGTPEENDAFLAFATGAEALRIAGV</sequence>
<comment type="function">
    <text evidence="6">Aminotransferase that catalyzes the conversion of aromatic amino acids and 2-oxoglutarate into corresponding aromatic oxo acids and L-glutamate.</text>
</comment>
<dbReference type="RefSeq" id="WP_143906019.1">
    <property type="nucleotide sequence ID" value="NZ_CP041765.1"/>
</dbReference>
<keyword evidence="9" id="KW-1185">Reference proteome</keyword>
<comment type="subunit">
    <text evidence="2 6">Homodimer.</text>
</comment>
<evidence type="ECO:0000256" key="4">
    <source>
        <dbReference type="ARBA" id="ARBA00022679"/>
    </source>
</evidence>
<dbReference type="GO" id="GO:0030170">
    <property type="term" value="F:pyridoxal phosphate binding"/>
    <property type="evidence" value="ECO:0007669"/>
    <property type="project" value="UniProtKB-UniRule"/>
</dbReference>
<comment type="similarity">
    <text evidence="6">Belongs to the class-II pyridoxal-phosphate-dependent aminotransferase family.</text>
</comment>
<dbReference type="NCBIfam" id="NF002878">
    <property type="entry name" value="PRK03321.1"/>
    <property type="match status" value="1"/>
</dbReference>
<dbReference type="InterPro" id="IPR015422">
    <property type="entry name" value="PyrdxlP-dep_Trfase_small"/>
</dbReference>
<dbReference type="Gene3D" id="3.90.1150.10">
    <property type="entry name" value="Aspartate Aminotransferase, domain 1"/>
    <property type="match status" value="1"/>
</dbReference>
<dbReference type="AlphaFoldDB" id="A0A516X006"/>
<dbReference type="GO" id="GO:0004400">
    <property type="term" value="F:histidinol-phosphate transaminase activity"/>
    <property type="evidence" value="ECO:0007669"/>
    <property type="project" value="InterPro"/>
</dbReference>
<dbReference type="InterPro" id="IPR015421">
    <property type="entry name" value="PyrdxlP-dep_Trfase_major"/>
</dbReference>
<dbReference type="Proteomes" id="UP000317344">
    <property type="component" value="Chromosome"/>
</dbReference>
<dbReference type="CDD" id="cd00609">
    <property type="entry name" value="AAT_like"/>
    <property type="match status" value="1"/>
</dbReference>
<organism evidence="8 9">
    <name type="scientific">Tomitella fengzijianii</name>
    <dbReference type="NCBI Taxonomy" id="2597660"/>
    <lineage>
        <taxon>Bacteria</taxon>
        <taxon>Bacillati</taxon>
        <taxon>Actinomycetota</taxon>
        <taxon>Actinomycetes</taxon>
        <taxon>Mycobacteriales</taxon>
        <taxon>Tomitella</taxon>
    </lineage>
</organism>
<comment type="catalytic activity">
    <reaction evidence="6">
        <text>an aromatic L-alpha-amino acid + 2-oxoglutarate = an aromatic oxo-acid + L-glutamate</text>
        <dbReference type="Rhea" id="RHEA:17533"/>
        <dbReference type="ChEBI" id="CHEBI:16810"/>
        <dbReference type="ChEBI" id="CHEBI:29985"/>
        <dbReference type="ChEBI" id="CHEBI:73309"/>
        <dbReference type="ChEBI" id="CHEBI:84824"/>
        <dbReference type="EC" id="2.6.1.57"/>
    </reaction>
</comment>
<evidence type="ECO:0000256" key="2">
    <source>
        <dbReference type="ARBA" id="ARBA00011738"/>
    </source>
</evidence>
<dbReference type="GO" id="GO:0008793">
    <property type="term" value="F:aromatic-amino-acid transaminase activity"/>
    <property type="evidence" value="ECO:0007669"/>
    <property type="project" value="UniProtKB-UniRule"/>
</dbReference>
<dbReference type="Gene3D" id="3.40.640.10">
    <property type="entry name" value="Type I PLP-dependent aspartate aminotransferase-like (Major domain)"/>
    <property type="match status" value="1"/>
</dbReference>
<dbReference type="EMBL" id="CP041765">
    <property type="protein sequence ID" value="QDQ96392.1"/>
    <property type="molecule type" value="Genomic_DNA"/>
</dbReference>
<evidence type="ECO:0000256" key="6">
    <source>
        <dbReference type="HAMAP-Rule" id="MF_01513"/>
    </source>
</evidence>
<accession>A0A516X006</accession>
<evidence type="ECO:0000256" key="3">
    <source>
        <dbReference type="ARBA" id="ARBA00022576"/>
    </source>
</evidence>
<dbReference type="KEGG" id="toy:FO059_02305"/>
<dbReference type="HAMAP" id="MF_01023">
    <property type="entry name" value="HisC_aminotrans_2"/>
    <property type="match status" value="1"/>
</dbReference>
<reference evidence="8 9" key="2">
    <citation type="submission" date="2019-07" db="EMBL/GenBank/DDBJ databases">
        <authorList>
            <person name="Huang Y."/>
        </authorList>
    </citation>
    <scope>NUCLEOTIDE SEQUENCE [LARGE SCALE GENOMIC DNA]</scope>
    <source>
        <strain evidence="8 9">HY188</strain>
    </source>
</reference>
<dbReference type="PANTHER" id="PTHR43643:SF3">
    <property type="entry name" value="HISTIDINOL-PHOSPHATE AMINOTRANSFERASE"/>
    <property type="match status" value="1"/>
</dbReference>
<dbReference type="GO" id="GO:0000105">
    <property type="term" value="P:L-histidine biosynthetic process"/>
    <property type="evidence" value="ECO:0007669"/>
    <property type="project" value="InterPro"/>
</dbReference>
<keyword evidence="5 6" id="KW-0663">Pyridoxal phosphate</keyword>
<dbReference type="PROSITE" id="PS00599">
    <property type="entry name" value="AA_TRANSFER_CLASS_2"/>
    <property type="match status" value="1"/>
</dbReference>
<keyword evidence="4 6" id="KW-0808">Transferase</keyword>
<reference evidence="8 9" key="1">
    <citation type="submission" date="2019-07" db="EMBL/GenBank/DDBJ databases">
        <title>Tomitella cavernea sp. nov., an actinomycete isolated from soil.</title>
        <authorList>
            <person name="Cheng J."/>
        </authorList>
    </citation>
    <scope>NUCLEOTIDE SEQUENCE [LARGE SCALE GENOMIC DNA]</scope>
    <source>
        <strain evidence="8 9">HY188</strain>
    </source>
</reference>
<name>A0A516X006_9ACTN</name>
<dbReference type="InterPro" id="IPR005861">
    <property type="entry name" value="HisP_aminotrans"/>
</dbReference>
<dbReference type="OrthoDB" id="9809616at2"/>
<dbReference type="InterPro" id="IPR050106">
    <property type="entry name" value="HistidinolP_aminotransfase"/>
</dbReference>
<dbReference type="EC" id="2.6.1.57" evidence="6"/>
<dbReference type="InterPro" id="IPR024892">
    <property type="entry name" value="ArAT"/>
</dbReference>
<dbReference type="InterPro" id="IPR001917">
    <property type="entry name" value="Aminotrans_II_pyridoxalP_BS"/>
</dbReference>
<gene>
    <name evidence="8" type="primary">hisC</name>
    <name evidence="6" type="synonym">pat</name>
    <name evidence="8" type="ORF">FO059_02305</name>
</gene>
<evidence type="ECO:0000313" key="8">
    <source>
        <dbReference type="EMBL" id="QDQ96392.1"/>
    </source>
</evidence>
<protein>
    <recommendedName>
        <fullName evidence="6">Aromatic amino acid aminotransferase</fullName>
        <shortName evidence="6">ArAT</shortName>
        <ecNumber evidence="6">2.6.1.57</ecNumber>
    </recommendedName>
</protein>
<dbReference type="HAMAP" id="MF_01513">
    <property type="entry name" value="Phe_aminotrans_2"/>
    <property type="match status" value="1"/>
</dbReference>
<evidence type="ECO:0000313" key="9">
    <source>
        <dbReference type="Proteomes" id="UP000317344"/>
    </source>
</evidence>
<feature type="domain" description="Aminotransferase class I/classII large" evidence="7">
    <location>
        <begin position="29"/>
        <end position="363"/>
    </location>
</feature>
<comment type="cofactor">
    <cofactor evidence="1 6">
        <name>pyridoxal 5'-phosphate</name>
        <dbReference type="ChEBI" id="CHEBI:597326"/>
    </cofactor>
</comment>
<proteinExistence type="inferred from homology"/>
<evidence type="ECO:0000256" key="1">
    <source>
        <dbReference type="ARBA" id="ARBA00001933"/>
    </source>
</evidence>